<comment type="subcellular location">
    <subcellularLocation>
        <location evidence="1">Membrane</location>
        <topology evidence="1">Multi-pass membrane protein</topology>
    </subcellularLocation>
</comment>
<evidence type="ECO:0000313" key="10">
    <source>
        <dbReference type="Proteomes" id="UP000471031"/>
    </source>
</evidence>
<dbReference type="InterPro" id="IPR023271">
    <property type="entry name" value="Aquaporin-like"/>
</dbReference>
<reference evidence="9 10" key="1">
    <citation type="submission" date="2020-01" db="EMBL/GenBank/DDBJ databases">
        <title>Whole genome sequence of Heliobacterium gestii DSM 11169.</title>
        <authorList>
            <person name="Kyndt J.A."/>
            <person name="Meyer T.E."/>
        </authorList>
    </citation>
    <scope>NUCLEOTIDE SEQUENCE [LARGE SCALE GENOMIC DNA]</scope>
    <source>
        <strain evidence="9 10">DSM 11169</strain>
    </source>
</reference>
<dbReference type="EMBL" id="WXEX01000004">
    <property type="protein sequence ID" value="MZP42707.1"/>
    <property type="molecule type" value="Genomic_DNA"/>
</dbReference>
<keyword evidence="10" id="KW-1185">Reference proteome</keyword>
<evidence type="ECO:0000256" key="1">
    <source>
        <dbReference type="ARBA" id="ARBA00004141"/>
    </source>
</evidence>
<keyword evidence="6 8" id="KW-0472">Membrane</keyword>
<dbReference type="PANTHER" id="PTHR43829:SF9">
    <property type="entry name" value="AQUAPORIN-9"/>
    <property type="match status" value="1"/>
</dbReference>
<dbReference type="InterPro" id="IPR050363">
    <property type="entry name" value="MIP/Aquaporin"/>
</dbReference>
<dbReference type="PRINTS" id="PR00783">
    <property type="entry name" value="MINTRINSICP"/>
</dbReference>
<feature type="transmembrane region" description="Helical" evidence="8">
    <location>
        <begin position="6"/>
        <end position="27"/>
    </location>
</feature>
<keyword evidence="4 7" id="KW-0812">Transmembrane</keyword>
<organism evidence="9 10">
    <name type="scientific">Heliomicrobium gestii</name>
    <name type="common">Heliobacterium gestii</name>
    <dbReference type="NCBI Taxonomy" id="2699"/>
    <lineage>
        <taxon>Bacteria</taxon>
        <taxon>Bacillati</taxon>
        <taxon>Bacillota</taxon>
        <taxon>Clostridia</taxon>
        <taxon>Eubacteriales</taxon>
        <taxon>Heliobacteriaceae</taxon>
        <taxon>Heliomicrobium</taxon>
    </lineage>
</organism>
<accession>A0A845L7L2</accession>
<evidence type="ECO:0000256" key="4">
    <source>
        <dbReference type="ARBA" id="ARBA00022692"/>
    </source>
</evidence>
<dbReference type="Pfam" id="PF00230">
    <property type="entry name" value="MIP"/>
    <property type="match status" value="1"/>
</dbReference>
<dbReference type="OrthoDB" id="9807293at2"/>
<dbReference type="GO" id="GO:0015254">
    <property type="term" value="F:glycerol channel activity"/>
    <property type="evidence" value="ECO:0007669"/>
    <property type="project" value="TreeGrafter"/>
</dbReference>
<feature type="transmembrane region" description="Helical" evidence="8">
    <location>
        <begin position="210"/>
        <end position="233"/>
    </location>
</feature>
<evidence type="ECO:0000256" key="2">
    <source>
        <dbReference type="ARBA" id="ARBA00006175"/>
    </source>
</evidence>
<feature type="transmembrane region" description="Helical" evidence="8">
    <location>
        <begin position="86"/>
        <end position="104"/>
    </location>
</feature>
<dbReference type="InterPro" id="IPR022357">
    <property type="entry name" value="MIP_CS"/>
</dbReference>
<feature type="transmembrane region" description="Helical" evidence="8">
    <location>
        <begin position="165"/>
        <end position="184"/>
    </location>
</feature>
<evidence type="ECO:0000313" key="9">
    <source>
        <dbReference type="EMBL" id="MZP42707.1"/>
    </source>
</evidence>
<dbReference type="NCBIfam" id="TIGR00861">
    <property type="entry name" value="MIP"/>
    <property type="match status" value="1"/>
</dbReference>
<evidence type="ECO:0000256" key="7">
    <source>
        <dbReference type="RuleBase" id="RU000477"/>
    </source>
</evidence>
<dbReference type="SUPFAM" id="SSF81338">
    <property type="entry name" value="Aquaporin-like"/>
    <property type="match status" value="1"/>
</dbReference>
<keyword evidence="5 8" id="KW-1133">Transmembrane helix</keyword>
<evidence type="ECO:0000256" key="6">
    <source>
        <dbReference type="ARBA" id="ARBA00023136"/>
    </source>
</evidence>
<dbReference type="InterPro" id="IPR000425">
    <property type="entry name" value="MIP"/>
</dbReference>
<dbReference type="GO" id="GO:0005886">
    <property type="term" value="C:plasma membrane"/>
    <property type="evidence" value="ECO:0007669"/>
    <property type="project" value="TreeGrafter"/>
</dbReference>
<gene>
    <name evidence="9" type="ORF">GTO89_06595</name>
</gene>
<evidence type="ECO:0000256" key="3">
    <source>
        <dbReference type="ARBA" id="ARBA00022448"/>
    </source>
</evidence>
<feature type="transmembrane region" description="Helical" evidence="8">
    <location>
        <begin position="134"/>
        <end position="153"/>
    </location>
</feature>
<comment type="similarity">
    <text evidence="2 7">Belongs to the MIP/aquaporin (TC 1.A.8) family.</text>
</comment>
<dbReference type="Proteomes" id="UP000471031">
    <property type="component" value="Unassembled WGS sequence"/>
</dbReference>
<sequence>MSPFTAELIGTMILILLGDGVVAGVLLNKSKGQNAGWIVITVAWGLAVLIAAFSVGSYSGAHLNPALTIGLAAIGKFPWAQVPSYIAAQMIGAFLGAVLVYLAYLPHWKETNDADAKLGIFCTGPAIRSYGANVVTEVIATAMLVLGILALGANKMADGVGTISVGLLIVVLGMSLGGPTGYALNPARDLGPRIAHAVLPIPGKRDSDWAYSWVPIVGPVIGAVVGAFFYVTFFGA</sequence>
<dbReference type="RefSeq" id="WP_161261259.1">
    <property type="nucleotide sequence ID" value="NZ_JAFBDC010000003.1"/>
</dbReference>
<dbReference type="AlphaFoldDB" id="A0A845L7L2"/>
<dbReference type="PANTHER" id="PTHR43829">
    <property type="entry name" value="AQUAPORIN OR AQUAGLYCEROPORIN RELATED"/>
    <property type="match status" value="1"/>
</dbReference>
<feature type="transmembrane region" description="Helical" evidence="8">
    <location>
        <begin position="34"/>
        <end position="55"/>
    </location>
</feature>
<evidence type="ECO:0000256" key="5">
    <source>
        <dbReference type="ARBA" id="ARBA00022989"/>
    </source>
</evidence>
<proteinExistence type="inferred from homology"/>
<protein>
    <submittedName>
        <fullName evidence="9">MIP family channel protein</fullName>
    </submittedName>
</protein>
<dbReference type="PROSITE" id="PS00221">
    <property type="entry name" value="MIP"/>
    <property type="match status" value="1"/>
</dbReference>
<evidence type="ECO:0000256" key="8">
    <source>
        <dbReference type="SAM" id="Phobius"/>
    </source>
</evidence>
<name>A0A845L7L2_HELGE</name>
<dbReference type="Gene3D" id="1.20.1080.10">
    <property type="entry name" value="Glycerol uptake facilitator protein"/>
    <property type="match status" value="1"/>
</dbReference>
<comment type="caution">
    <text evidence="9">The sequence shown here is derived from an EMBL/GenBank/DDBJ whole genome shotgun (WGS) entry which is preliminary data.</text>
</comment>
<keyword evidence="3 7" id="KW-0813">Transport</keyword>